<reference evidence="2" key="1">
    <citation type="journal article" date="2014" name="Front. Microbiol.">
        <title>High frequency of phylogenetically diverse reductive dehalogenase-homologous genes in deep subseafloor sedimentary metagenomes.</title>
        <authorList>
            <person name="Kawai M."/>
            <person name="Futagami T."/>
            <person name="Toyoda A."/>
            <person name="Takaki Y."/>
            <person name="Nishi S."/>
            <person name="Hori S."/>
            <person name="Arai W."/>
            <person name="Tsubouchi T."/>
            <person name="Morono Y."/>
            <person name="Uchiyama I."/>
            <person name="Ito T."/>
            <person name="Fujiyama A."/>
            <person name="Inagaki F."/>
            <person name="Takami H."/>
        </authorList>
    </citation>
    <scope>NUCLEOTIDE SEQUENCE</scope>
    <source>
        <strain evidence="2">Expedition CK06-06</strain>
    </source>
</reference>
<dbReference type="AlphaFoldDB" id="X1SYR2"/>
<accession>X1SYR2</accession>
<dbReference type="InterPro" id="IPR036291">
    <property type="entry name" value="NAD(P)-bd_dom_sf"/>
</dbReference>
<dbReference type="Pfam" id="PF00479">
    <property type="entry name" value="G6PD_N"/>
    <property type="match status" value="1"/>
</dbReference>
<dbReference type="InterPro" id="IPR022674">
    <property type="entry name" value="G6P_DH_NAD-bd"/>
</dbReference>
<dbReference type="SUPFAM" id="SSF51735">
    <property type="entry name" value="NAD(P)-binding Rossmann-fold domains"/>
    <property type="match status" value="1"/>
</dbReference>
<organism evidence="2">
    <name type="scientific">marine sediment metagenome</name>
    <dbReference type="NCBI Taxonomy" id="412755"/>
    <lineage>
        <taxon>unclassified sequences</taxon>
        <taxon>metagenomes</taxon>
        <taxon>ecological metagenomes</taxon>
    </lineage>
</organism>
<evidence type="ECO:0000259" key="1">
    <source>
        <dbReference type="Pfam" id="PF00479"/>
    </source>
</evidence>
<dbReference type="GO" id="GO:0016614">
    <property type="term" value="F:oxidoreductase activity, acting on CH-OH group of donors"/>
    <property type="evidence" value="ECO:0007669"/>
    <property type="project" value="InterPro"/>
</dbReference>
<sequence length="60" mass="6839">MITKNKDRISIPTAFIIFGATGDLTRRKLAGSLLNLYCKGFIPDNFQVMAVSRRDYTDQR</sequence>
<evidence type="ECO:0000313" key="2">
    <source>
        <dbReference type="EMBL" id="GAI84286.1"/>
    </source>
</evidence>
<comment type="caution">
    <text evidence="2">The sequence shown here is derived from an EMBL/GenBank/DDBJ whole genome shotgun (WGS) entry which is preliminary data.</text>
</comment>
<gene>
    <name evidence="2" type="ORF">S12H4_14793</name>
</gene>
<dbReference type="EMBL" id="BARW01007065">
    <property type="protein sequence ID" value="GAI84286.1"/>
    <property type="molecule type" value="Genomic_DNA"/>
</dbReference>
<feature type="non-terminal residue" evidence="2">
    <location>
        <position position="60"/>
    </location>
</feature>
<proteinExistence type="predicted"/>
<feature type="domain" description="Glucose-6-phosphate dehydrogenase NAD-binding" evidence="1">
    <location>
        <begin position="16"/>
        <end position="59"/>
    </location>
</feature>
<protein>
    <recommendedName>
        <fullName evidence="1">Glucose-6-phosphate dehydrogenase NAD-binding domain-containing protein</fullName>
    </recommendedName>
</protein>
<dbReference type="GO" id="GO:0050661">
    <property type="term" value="F:NADP binding"/>
    <property type="evidence" value="ECO:0007669"/>
    <property type="project" value="InterPro"/>
</dbReference>
<dbReference type="Gene3D" id="3.40.50.720">
    <property type="entry name" value="NAD(P)-binding Rossmann-like Domain"/>
    <property type="match status" value="1"/>
</dbReference>
<name>X1SYR2_9ZZZZ</name>
<dbReference type="GO" id="GO:0006006">
    <property type="term" value="P:glucose metabolic process"/>
    <property type="evidence" value="ECO:0007669"/>
    <property type="project" value="InterPro"/>
</dbReference>